<dbReference type="EMBL" id="JAHMHR010000070">
    <property type="protein sequence ID" value="KAK1658687.1"/>
    <property type="molecule type" value="Genomic_DNA"/>
</dbReference>
<accession>A0AAJ0ABS1</accession>
<proteinExistence type="predicted"/>
<name>A0AAJ0ABS1_9PEZI</name>
<gene>
    <name evidence="1" type="ORF">BDP55DRAFT_637645</name>
</gene>
<dbReference type="Proteomes" id="UP001224890">
    <property type="component" value="Unassembled WGS sequence"/>
</dbReference>
<comment type="caution">
    <text evidence="1">The sequence shown here is derived from an EMBL/GenBank/DDBJ whole genome shotgun (WGS) entry which is preliminary data.</text>
</comment>
<evidence type="ECO:0000313" key="1">
    <source>
        <dbReference type="EMBL" id="KAK1658687.1"/>
    </source>
</evidence>
<organism evidence="1 2">
    <name type="scientific">Colletotrichum godetiae</name>
    <dbReference type="NCBI Taxonomy" id="1209918"/>
    <lineage>
        <taxon>Eukaryota</taxon>
        <taxon>Fungi</taxon>
        <taxon>Dikarya</taxon>
        <taxon>Ascomycota</taxon>
        <taxon>Pezizomycotina</taxon>
        <taxon>Sordariomycetes</taxon>
        <taxon>Hypocreomycetidae</taxon>
        <taxon>Glomerellales</taxon>
        <taxon>Glomerellaceae</taxon>
        <taxon>Colletotrichum</taxon>
        <taxon>Colletotrichum acutatum species complex</taxon>
    </lineage>
</organism>
<dbReference type="GeneID" id="85457533"/>
<protein>
    <submittedName>
        <fullName evidence="1">Uncharacterized protein</fullName>
    </submittedName>
</protein>
<reference evidence="1" key="1">
    <citation type="submission" date="2021-06" db="EMBL/GenBank/DDBJ databases">
        <title>Comparative genomics, transcriptomics and evolutionary studies reveal genomic signatures of adaptation to plant cell wall in hemibiotrophic fungi.</title>
        <authorList>
            <consortium name="DOE Joint Genome Institute"/>
            <person name="Baroncelli R."/>
            <person name="Diaz J.F."/>
            <person name="Benocci T."/>
            <person name="Peng M."/>
            <person name="Battaglia E."/>
            <person name="Haridas S."/>
            <person name="Andreopoulos W."/>
            <person name="Labutti K."/>
            <person name="Pangilinan J."/>
            <person name="Floch G.L."/>
            <person name="Makela M.R."/>
            <person name="Henrissat B."/>
            <person name="Grigoriev I.V."/>
            <person name="Crouch J.A."/>
            <person name="De Vries R.P."/>
            <person name="Sukno S.A."/>
            <person name="Thon M.R."/>
        </authorList>
    </citation>
    <scope>NUCLEOTIDE SEQUENCE</scope>
    <source>
        <strain evidence="1">CBS 193.32</strain>
    </source>
</reference>
<sequence>MGFVASDHDVVGSHGLAILCPEGQTDPEGARCYATHWMGCYLKECGEHGRDKLEADYTPTRKWRLEDHQATESLAILVREERLGRSTIVRRHNSGEATHWGWVVRKTHELAANGDQFIEQLVIEDDAGGSPGRGGTRHLVCSQSVYDAVTFKLLSRQDCLWLTVHHGRGDAIVNEMK</sequence>
<evidence type="ECO:0000313" key="2">
    <source>
        <dbReference type="Proteomes" id="UP001224890"/>
    </source>
</evidence>
<keyword evidence="2" id="KW-1185">Reference proteome</keyword>
<dbReference type="AlphaFoldDB" id="A0AAJ0ABS1"/>
<dbReference type="RefSeq" id="XP_060423451.1">
    <property type="nucleotide sequence ID" value="XM_060573007.1"/>
</dbReference>